<comment type="subunit">
    <text evidence="12">Homohexamer.</text>
</comment>
<dbReference type="CDD" id="cd06223">
    <property type="entry name" value="PRTases_typeI"/>
    <property type="match status" value="1"/>
</dbReference>
<keyword evidence="4 12" id="KW-0545">Nucleotide biosynthesis</keyword>
<comment type="similarity">
    <text evidence="11 12">Belongs to the ribose-phosphate pyrophosphokinase family. Class I subfamily.</text>
</comment>
<feature type="binding site" evidence="12">
    <location>
        <position position="219"/>
    </location>
    <ligand>
        <name>D-ribose 5-phosphate</name>
        <dbReference type="ChEBI" id="CHEBI:78346"/>
    </ligand>
</feature>
<feature type="domain" description="Ribose-phosphate pyrophosphokinase N-terminal" evidence="13">
    <location>
        <begin position="5"/>
        <end position="121"/>
    </location>
</feature>
<comment type="pathway">
    <text evidence="1 12">Metabolic intermediate biosynthesis; 5-phospho-alpha-D-ribose 1-diphosphate biosynthesis; 5-phospho-alpha-D-ribose 1-diphosphate from D-ribose 5-phosphate (route I): step 1/1.</text>
</comment>
<dbReference type="PANTHER" id="PTHR10210">
    <property type="entry name" value="RIBOSE-PHOSPHATE DIPHOSPHOKINASE FAMILY MEMBER"/>
    <property type="match status" value="1"/>
</dbReference>
<evidence type="ECO:0000259" key="13">
    <source>
        <dbReference type="Pfam" id="PF13793"/>
    </source>
</evidence>
<dbReference type="AlphaFoldDB" id="A0A3A4QXS3"/>
<keyword evidence="3 12" id="KW-0479">Metal-binding</keyword>
<dbReference type="GO" id="GO:0009156">
    <property type="term" value="P:ribonucleoside monophosphate biosynthetic process"/>
    <property type="evidence" value="ECO:0007669"/>
    <property type="project" value="InterPro"/>
</dbReference>
<dbReference type="InterPro" id="IPR000842">
    <property type="entry name" value="PRib_PP_synth_CS"/>
</dbReference>
<comment type="subcellular location">
    <subcellularLocation>
        <location evidence="12">Cytoplasm</location>
    </subcellularLocation>
</comment>
<dbReference type="InterPro" id="IPR005946">
    <property type="entry name" value="Rib-P_diPkinase"/>
</dbReference>
<keyword evidence="7 12" id="KW-0067">ATP-binding</keyword>
<evidence type="ECO:0000256" key="8">
    <source>
        <dbReference type="ARBA" id="ARBA00022842"/>
    </source>
</evidence>
<accession>A0A3A4QXS3</accession>
<feature type="active site" evidence="12">
    <location>
        <position position="193"/>
    </location>
</feature>
<feature type="binding site" evidence="12">
    <location>
        <begin position="97"/>
        <end position="98"/>
    </location>
    <ligand>
        <name>ATP</name>
        <dbReference type="ChEBI" id="CHEBI:30616"/>
    </ligand>
</feature>
<dbReference type="NCBIfam" id="NF002320">
    <property type="entry name" value="PRK01259.1"/>
    <property type="match status" value="1"/>
</dbReference>
<protein>
    <recommendedName>
        <fullName evidence="12">Ribose-phosphate pyrophosphokinase</fullName>
        <shortName evidence="12">RPPK</shortName>
        <ecNumber evidence="12">2.7.6.1</ecNumber>
    </recommendedName>
    <alternativeName>
        <fullName evidence="12">5-phospho-D-ribosyl alpha-1-diphosphate synthase</fullName>
    </alternativeName>
    <alternativeName>
        <fullName evidence="12">Phosphoribosyl diphosphate synthase</fullName>
    </alternativeName>
    <alternativeName>
        <fullName evidence="12">Phosphoribosyl pyrophosphate synthase</fullName>
        <shortName evidence="12">P-Rib-PP synthase</shortName>
        <shortName evidence="12">PRPP synthase</shortName>
        <shortName evidence="12">PRPPase</shortName>
    </alternativeName>
</protein>
<name>A0A3A4QXS3_9BACT</name>
<evidence type="ECO:0000256" key="6">
    <source>
        <dbReference type="ARBA" id="ARBA00022777"/>
    </source>
</evidence>
<evidence type="ECO:0000256" key="7">
    <source>
        <dbReference type="ARBA" id="ARBA00022840"/>
    </source>
</evidence>
<comment type="cofactor">
    <cofactor evidence="12">
        <name>Mg(2+)</name>
        <dbReference type="ChEBI" id="CHEBI:18420"/>
    </cofactor>
    <text evidence="12">Binds 2 Mg(2+) ions per subunit.</text>
</comment>
<comment type="caution">
    <text evidence="12">Lacks conserved residue(s) required for the propagation of feature annotation.</text>
</comment>
<dbReference type="InterPro" id="IPR029057">
    <property type="entry name" value="PRTase-like"/>
</dbReference>
<dbReference type="PANTHER" id="PTHR10210:SF41">
    <property type="entry name" value="RIBOSE-PHOSPHATE PYROPHOSPHOKINASE 1, CHLOROPLASTIC"/>
    <property type="match status" value="1"/>
</dbReference>
<feature type="binding site" evidence="12">
    <location>
        <position position="195"/>
    </location>
    <ligand>
        <name>D-ribose 5-phosphate</name>
        <dbReference type="ChEBI" id="CHEBI:78346"/>
    </ligand>
</feature>
<dbReference type="Pfam" id="PF14572">
    <property type="entry name" value="Pribosyl_synth"/>
    <property type="match status" value="1"/>
</dbReference>
<dbReference type="EMBL" id="QZJZ01000086">
    <property type="protein sequence ID" value="RJP57093.1"/>
    <property type="molecule type" value="Genomic_DNA"/>
</dbReference>
<comment type="catalytic activity">
    <reaction evidence="9 12">
        <text>D-ribose 5-phosphate + ATP = 5-phospho-alpha-D-ribose 1-diphosphate + AMP + H(+)</text>
        <dbReference type="Rhea" id="RHEA:15609"/>
        <dbReference type="ChEBI" id="CHEBI:15378"/>
        <dbReference type="ChEBI" id="CHEBI:30616"/>
        <dbReference type="ChEBI" id="CHEBI:58017"/>
        <dbReference type="ChEBI" id="CHEBI:78346"/>
        <dbReference type="ChEBI" id="CHEBI:456215"/>
        <dbReference type="EC" id="2.7.6.1"/>
    </reaction>
</comment>
<proteinExistence type="inferred from homology"/>
<keyword evidence="12" id="KW-0963">Cytoplasm</keyword>
<dbReference type="GO" id="GO:0005737">
    <property type="term" value="C:cytoplasm"/>
    <property type="evidence" value="ECO:0007669"/>
    <property type="project" value="UniProtKB-SubCell"/>
</dbReference>
<dbReference type="PROSITE" id="PS00114">
    <property type="entry name" value="PRPP_SYNTHASE"/>
    <property type="match status" value="1"/>
</dbReference>
<gene>
    <name evidence="12" type="primary">prs</name>
    <name evidence="14" type="ORF">C4541_10985</name>
</gene>
<dbReference type="GO" id="GO:0016301">
    <property type="term" value="F:kinase activity"/>
    <property type="evidence" value="ECO:0007669"/>
    <property type="project" value="UniProtKB-KW"/>
</dbReference>
<dbReference type="FunFam" id="3.40.50.2020:FF:000001">
    <property type="entry name" value="Ribose-phosphate pyrophosphokinase"/>
    <property type="match status" value="1"/>
</dbReference>
<sequence>MRGPLKIFTGNANPELAQKIADYLAIPLGKASVTRFPEGEIFAKIEENVRGCDVFLVQSTCPPPNENLMELLVMIDALRRASAERITAVVPYYGYARQDRKDQPRVAITAKLVANLITAAGADRLLTMDLHADQIQGFFDIPVDHLYAAPVFIDYIRELNLKNLTIVSPDTGGIKSARAVAQRLNASLAAIDKRRMTGKDIQVMNIMGEVDGCDLVIVDDIVSTAGSLTEAIKALRANGANSIYAAITHPILAGPAIERISGAPLTELIVSDSIPLSNAVQESDVNIKVLTVAHLLGEAIKRINQNESVSSLFR</sequence>
<evidence type="ECO:0000256" key="11">
    <source>
        <dbReference type="ARBA" id="ARBA00061444"/>
    </source>
</evidence>
<dbReference type="GO" id="GO:0006015">
    <property type="term" value="P:5-phosphoribose 1-diphosphate biosynthetic process"/>
    <property type="evidence" value="ECO:0007669"/>
    <property type="project" value="UniProtKB-UniRule"/>
</dbReference>
<dbReference type="Proteomes" id="UP000266426">
    <property type="component" value="Unassembled WGS sequence"/>
</dbReference>
<dbReference type="InterPro" id="IPR029099">
    <property type="entry name" value="Pribosyltran_N"/>
</dbReference>
<evidence type="ECO:0000256" key="4">
    <source>
        <dbReference type="ARBA" id="ARBA00022727"/>
    </source>
</evidence>
<dbReference type="NCBIfam" id="TIGR01251">
    <property type="entry name" value="ribP_PPkin"/>
    <property type="match status" value="1"/>
</dbReference>
<organism evidence="14 15">
    <name type="scientific">Candidatus Auribacter fodinae</name>
    <dbReference type="NCBI Taxonomy" id="2093366"/>
    <lineage>
        <taxon>Bacteria</taxon>
        <taxon>Pseudomonadati</taxon>
        <taxon>Candidatus Auribacterota</taxon>
        <taxon>Candidatus Auribacteria</taxon>
        <taxon>Candidatus Auribacterales</taxon>
        <taxon>Candidatus Auribacteraceae</taxon>
        <taxon>Candidatus Auribacter</taxon>
    </lineage>
</organism>
<dbReference type="UniPathway" id="UPA00087">
    <property type="reaction ID" value="UER00172"/>
</dbReference>
<dbReference type="HAMAP" id="MF_00583_B">
    <property type="entry name" value="RibP_PPkinase_B"/>
    <property type="match status" value="1"/>
</dbReference>
<keyword evidence="8 12" id="KW-0460">Magnesium</keyword>
<keyword evidence="5 12" id="KW-0547">Nucleotide-binding</keyword>
<evidence type="ECO:0000256" key="12">
    <source>
        <dbReference type="HAMAP-Rule" id="MF_00583"/>
    </source>
</evidence>
<evidence type="ECO:0000256" key="5">
    <source>
        <dbReference type="ARBA" id="ARBA00022741"/>
    </source>
</evidence>
<feature type="binding site" evidence="12">
    <location>
        <position position="170"/>
    </location>
    <ligand>
        <name>Mg(2+)</name>
        <dbReference type="ChEBI" id="CHEBI:18420"/>
    </ligand>
</feature>
<dbReference type="Gene3D" id="3.40.50.2020">
    <property type="match status" value="2"/>
</dbReference>
<dbReference type="SMART" id="SM01400">
    <property type="entry name" value="Pribosyltran_N"/>
    <property type="match status" value="1"/>
</dbReference>
<dbReference type="Pfam" id="PF13793">
    <property type="entry name" value="Pribosyltran_N"/>
    <property type="match status" value="1"/>
</dbReference>
<evidence type="ECO:0000256" key="3">
    <source>
        <dbReference type="ARBA" id="ARBA00022723"/>
    </source>
</evidence>
<dbReference type="InterPro" id="IPR037515">
    <property type="entry name" value="Rib-P_diPkinase_bac"/>
</dbReference>
<evidence type="ECO:0000256" key="9">
    <source>
        <dbReference type="ARBA" id="ARBA00049535"/>
    </source>
</evidence>
<evidence type="ECO:0000256" key="1">
    <source>
        <dbReference type="ARBA" id="ARBA00004996"/>
    </source>
</evidence>
<evidence type="ECO:0000313" key="14">
    <source>
        <dbReference type="EMBL" id="RJP57093.1"/>
    </source>
</evidence>
<dbReference type="GO" id="GO:0005524">
    <property type="term" value="F:ATP binding"/>
    <property type="evidence" value="ECO:0007669"/>
    <property type="project" value="UniProtKB-KW"/>
</dbReference>
<dbReference type="InterPro" id="IPR000836">
    <property type="entry name" value="PRTase_dom"/>
</dbReference>
<evidence type="ECO:0000313" key="15">
    <source>
        <dbReference type="Proteomes" id="UP000266426"/>
    </source>
</evidence>
<reference evidence="14 15" key="1">
    <citation type="journal article" date="2017" name="ISME J.">
        <title>Energy and carbon metabolisms in a deep terrestrial subsurface fluid microbial community.</title>
        <authorList>
            <person name="Momper L."/>
            <person name="Jungbluth S.P."/>
            <person name="Lee M.D."/>
            <person name="Amend J.P."/>
        </authorList>
    </citation>
    <scope>NUCLEOTIDE SEQUENCE [LARGE SCALE GENOMIC DNA]</scope>
    <source>
        <strain evidence="14">SURF_26</strain>
    </source>
</reference>
<dbReference type="GO" id="GO:0000287">
    <property type="term" value="F:magnesium ion binding"/>
    <property type="evidence" value="ECO:0007669"/>
    <property type="project" value="UniProtKB-UniRule"/>
</dbReference>
<comment type="caution">
    <text evidence="14">The sequence shown here is derived from an EMBL/GenBank/DDBJ whole genome shotgun (WGS) entry which is preliminary data.</text>
</comment>
<dbReference type="GO" id="GO:0002189">
    <property type="term" value="C:ribose phosphate diphosphokinase complex"/>
    <property type="evidence" value="ECO:0007669"/>
    <property type="project" value="TreeGrafter"/>
</dbReference>
<dbReference type="EC" id="2.7.6.1" evidence="12"/>
<dbReference type="GO" id="GO:0006164">
    <property type="term" value="P:purine nucleotide biosynthetic process"/>
    <property type="evidence" value="ECO:0007669"/>
    <property type="project" value="TreeGrafter"/>
</dbReference>
<comment type="function">
    <text evidence="10 12">Involved in the biosynthesis of the central metabolite phospho-alpha-D-ribosyl-1-pyrophosphate (PRPP) via the transfer of pyrophosphoryl group from ATP to 1-hydroxyl of ribose-5-phosphate (Rib-5-P).</text>
</comment>
<keyword evidence="2 12" id="KW-0808">Transferase</keyword>
<dbReference type="GO" id="GO:0004749">
    <property type="term" value="F:ribose phosphate diphosphokinase activity"/>
    <property type="evidence" value="ECO:0007669"/>
    <property type="project" value="UniProtKB-UniRule"/>
</dbReference>
<feature type="binding site" evidence="12">
    <location>
        <position position="131"/>
    </location>
    <ligand>
        <name>Mg(2+)</name>
        <dbReference type="ChEBI" id="CHEBI:18420"/>
    </ligand>
</feature>
<keyword evidence="6 12" id="KW-0418">Kinase</keyword>
<evidence type="ECO:0000256" key="10">
    <source>
        <dbReference type="ARBA" id="ARBA00054914"/>
    </source>
</evidence>
<evidence type="ECO:0000256" key="2">
    <source>
        <dbReference type="ARBA" id="ARBA00022679"/>
    </source>
</evidence>
<dbReference type="SUPFAM" id="SSF53271">
    <property type="entry name" value="PRTase-like"/>
    <property type="match status" value="2"/>
</dbReference>